<dbReference type="Pfam" id="PF00583">
    <property type="entry name" value="Acetyltransf_1"/>
    <property type="match status" value="1"/>
</dbReference>
<dbReference type="Gene3D" id="3.40.630.30">
    <property type="match status" value="1"/>
</dbReference>
<dbReference type="RefSeq" id="WP_262855178.1">
    <property type="nucleotide sequence ID" value="NZ_JAOPKZ010000005.1"/>
</dbReference>
<evidence type="ECO:0000313" key="2">
    <source>
        <dbReference type="EMBL" id="MCU5745774.1"/>
    </source>
</evidence>
<dbReference type="Proteomes" id="UP001209553">
    <property type="component" value="Unassembled WGS sequence"/>
</dbReference>
<evidence type="ECO:0000259" key="1">
    <source>
        <dbReference type="PROSITE" id="PS51186"/>
    </source>
</evidence>
<feature type="domain" description="N-acetyltransferase" evidence="1">
    <location>
        <begin position="10"/>
        <end position="146"/>
    </location>
</feature>
<reference evidence="2 3" key="1">
    <citation type="journal article" date="2023" name="Int. J. Syst. Evol. Microbiol.">
        <title>Streptococcus sciuri sp. nov., Staphylococcus marylandisciuri sp. nov. and Staphylococcus americanisciuri sp. nov., isolated from faeces of eastern grey squirrel (Sciurus carolinensis).</title>
        <authorList>
            <person name="Volokhov D.V."/>
            <person name="Zagorodnyaya T.A."/>
            <person name="Furtak V.A."/>
            <person name="Nattanmai G."/>
            <person name="Randall L."/>
            <person name="Jose S."/>
            <person name="Gao Y."/>
            <person name="Eisenberg T."/>
            <person name="Delmonte P."/>
            <person name="Blom J."/>
            <person name="Mitchell K.K."/>
        </authorList>
    </citation>
    <scope>NUCLEOTIDE SEQUENCE [LARGE SCALE GENOMIC DNA]</scope>
    <source>
        <strain evidence="2 3">SQ8-PEA</strain>
    </source>
</reference>
<dbReference type="SUPFAM" id="SSF55729">
    <property type="entry name" value="Acyl-CoA N-acyltransferases (Nat)"/>
    <property type="match status" value="1"/>
</dbReference>
<organism evidence="2 3">
    <name type="scientific">Staphylococcus marylandisciuri</name>
    <dbReference type="NCBI Taxonomy" id="2981529"/>
    <lineage>
        <taxon>Bacteria</taxon>
        <taxon>Bacillati</taxon>
        <taxon>Bacillota</taxon>
        <taxon>Bacilli</taxon>
        <taxon>Bacillales</taxon>
        <taxon>Staphylococcaceae</taxon>
        <taxon>Staphylococcus</taxon>
    </lineage>
</organism>
<dbReference type="CDD" id="cd04301">
    <property type="entry name" value="NAT_SF"/>
    <property type="match status" value="1"/>
</dbReference>
<gene>
    <name evidence="2" type="ORF">N9R04_03430</name>
</gene>
<protein>
    <submittedName>
        <fullName evidence="2">GNAT family N-acetyltransferase</fullName>
    </submittedName>
</protein>
<dbReference type="InterPro" id="IPR016181">
    <property type="entry name" value="Acyl_CoA_acyltransferase"/>
</dbReference>
<dbReference type="PANTHER" id="PTHR43072:SF58">
    <property type="entry name" value="N-ACETYLTRANSFERASE DOMAIN-CONTAINING PROTEIN"/>
    <property type="match status" value="1"/>
</dbReference>
<comment type="caution">
    <text evidence="2">The sequence shown here is derived from an EMBL/GenBank/DDBJ whole genome shotgun (WGS) entry which is preliminary data.</text>
</comment>
<dbReference type="EMBL" id="JAOPKZ010000005">
    <property type="protein sequence ID" value="MCU5745774.1"/>
    <property type="molecule type" value="Genomic_DNA"/>
</dbReference>
<accession>A0ABT2QP73</accession>
<dbReference type="InterPro" id="IPR000182">
    <property type="entry name" value="GNAT_dom"/>
</dbReference>
<keyword evidence="3" id="KW-1185">Reference proteome</keyword>
<proteinExistence type="predicted"/>
<sequence length="146" mass="17416">MRRLGLKDTRIIKEVSQLIERELSLQCERYHYTEFTIAAREEKIRRFFTYYHDLVLVEERDDELIGVIWAHFDKGNRTVNIEFLWVAPLHRKCGYGARLKREVEKWGKDQQAVALTSTVNVQNDSMLALNRKLGYETEQVIMRKKL</sequence>
<evidence type="ECO:0000313" key="3">
    <source>
        <dbReference type="Proteomes" id="UP001209553"/>
    </source>
</evidence>
<name>A0ABT2QP73_9STAP</name>
<dbReference type="PROSITE" id="PS51186">
    <property type="entry name" value="GNAT"/>
    <property type="match status" value="1"/>
</dbReference>
<dbReference type="PANTHER" id="PTHR43072">
    <property type="entry name" value="N-ACETYLTRANSFERASE"/>
    <property type="match status" value="1"/>
</dbReference>